<evidence type="ECO:0000313" key="2">
    <source>
        <dbReference type="EMBL" id="QQT00355.1"/>
    </source>
</evidence>
<dbReference type="InterPro" id="IPR025143">
    <property type="entry name" value="DUF4083"/>
</dbReference>
<keyword evidence="1" id="KW-0472">Membrane</keyword>
<gene>
    <name evidence="2" type="ORF">I6J18_22785</name>
</gene>
<protein>
    <submittedName>
        <fullName evidence="2">DUF4083 family protein</fullName>
    </submittedName>
</protein>
<name>A0A974S1K6_PERPY</name>
<reference evidence="2 3" key="1">
    <citation type="submission" date="2021-01" db="EMBL/GenBank/DDBJ databases">
        <title>FDA dAtabase for Regulatory Grade micrObial Sequences (FDA-ARGOS): Supporting development and validation of Infectious Disease Dx tests.</title>
        <authorList>
            <person name="Nelson B."/>
            <person name="Plummer A."/>
            <person name="Tallon L."/>
            <person name="Sadzewicz L."/>
            <person name="Zhao X."/>
            <person name="Boylan J."/>
            <person name="Ott S."/>
            <person name="Bowen H."/>
            <person name="Vavikolanu K."/>
            <person name="Mehta A."/>
            <person name="Aluvathingal J."/>
            <person name="Nadendla S."/>
            <person name="Myers T."/>
            <person name="Yan Y."/>
            <person name="Sichtig H."/>
        </authorList>
    </citation>
    <scope>NUCLEOTIDE SEQUENCE [LARGE SCALE GENOMIC DNA]</scope>
    <source>
        <strain evidence="2 3">FDAARGOS_1161</strain>
    </source>
</reference>
<dbReference type="RefSeq" id="WP_040376075.1">
    <property type="nucleotide sequence ID" value="NZ_JARMSH010000016.1"/>
</dbReference>
<evidence type="ECO:0000256" key="1">
    <source>
        <dbReference type="SAM" id="Phobius"/>
    </source>
</evidence>
<keyword evidence="3" id="KW-1185">Reference proteome</keyword>
<feature type="transmembrane region" description="Helical" evidence="1">
    <location>
        <begin position="6"/>
        <end position="31"/>
    </location>
</feature>
<accession>A0A974S1K6</accession>
<keyword evidence="1" id="KW-1133">Transmembrane helix</keyword>
<keyword evidence="1" id="KW-0812">Transmembrane</keyword>
<organism evidence="2 3">
    <name type="scientific">Peribacillus psychrosaccharolyticus</name>
    <name type="common">Bacillus psychrosaccharolyticus</name>
    <dbReference type="NCBI Taxonomy" id="1407"/>
    <lineage>
        <taxon>Bacteria</taxon>
        <taxon>Bacillati</taxon>
        <taxon>Bacillota</taxon>
        <taxon>Bacilli</taxon>
        <taxon>Bacillales</taxon>
        <taxon>Bacillaceae</taxon>
        <taxon>Peribacillus</taxon>
    </lineage>
</organism>
<dbReference type="Pfam" id="PF13314">
    <property type="entry name" value="DUF4083"/>
    <property type="match status" value="1"/>
</dbReference>
<dbReference type="Proteomes" id="UP000595254">
    <property type="component" value="Chromosome"/>
</dbReference>
<evidence type="ECO:0000313" key="3">
    <source>
        <dbReference type="Proteomes" id="UP000595254"/>
    </source>
</evidence>
<dbReference type="EMBL" id="CP068053">
    <property type="protein sequence ID" value="QQT00355.1"/>
    <property type="molecule type" value="Genomic_DNA"/>
</dbReference>
<proteinExistence type="predicted"/>
<dbReference type="AlphaFoldDB" id="A0A974S1K6"/>
<sequence>MFSNIGIPGLILIVVIFALIILFMVSFILFIRRLLINSTQKNKNQIALNEKLDFIIEKMN</sequence>
<dbReference type="KEGG" id="ppsr:I6J18_22785"/>